<feature type="coiled-coil region" evidence="3">
    <location>
        <begin position="196"/>
        <end position="258"/>
    </location>
</feature>
<dbReference type="GO" id="GO:0005794">
    <property type="term" value="C:Golgi apparatus"/>
    <property type="evidence" value="ECO:0000318"/>
    <property type="project" value="GO_Central"/>
</dbReference>
<proteinExistence type="inferred from homology"/>
<feature type="coiled-coil region" evidence="3">
    <location>
        <begin position="7"/>
        <end position="168"/>
    </location>
</feature>
<evidence type="ECO:0000256" key="2">
    <source>
        <dbReference type="ARBA" id="ARBA00023054"/>
    </source>
</evidence>
<dbReference type="PANTHER" id="PTHR31233">
    <property type="entry name" value="BICAUDAL D FAMILY MEMBER"/>
    <property type="match status" value="1"/>
</dbReference>
<dbReference type="Pfam" id="PF09730">
    <property type="entry name" value="BicD"/>
    <property type="match status" value="2"/>
</dbReference>
<keyword evidence="6" id="KW-1185">Reference proteome</keyword>
<comment type="similarity">
    <text evidence="1">Belongs to the BicD family.</text>
</comment>
<dbReference type="GO" id="GO:0030425">
    <property type="term" value="C:dendrite"/>
    <property type="evidence" value="ECO:0007669"/>
    <property type="project" value="EnsemblMetazoa"/>
</dbReference>
<dbReference type="GO" id="GO:0005829">
    <property type="term" value="C:cytosol"/>
    <property type="evidence" value="ECO:0000318"/>
    <property type="project" value="GO_Central"/>
</dbReference>
<feature type="region of interest" description="Disordered" evidence="4">
    <location>
        <begin position="676"/>
        <end position="729"/>
    </location>
</feature>
<dbReference type="Proteomes" id="UP000005239">
    <property type="component" value="Unassembled WGS sequence"/>
</dbReference>
<name>A0A2A6BHU5_PRIPA</name>
<dbReference type="Gene3D" id="6.10.250.2470">
    <property type="match status" value="1"/>
</dbReference>
<keyword evidence="2 3" id="KW-0175">Coiled coil</keyword>
<dbReference type="GO" id="GO:0048814">
    <property type="term" value="P:regulation of dendrite morphogenesis"/>
    <property type="evidence" value="ECO:0007669"/>
    <property type="project" value="EnsemblMetazoa"/>
</dbReference>
<evidence type="ECO:0000313" key="5">
    <source>
        <dbReference type="EnsemblMetazoa" id="PPA01620.1"/>
    </source>
</evidence>
<dbReference type="GO" id="GO:0008093">
    <property type="term" value="F:cytoskeletal anchor activity"/>
    <property type="evidence" value="ECO:0007669"/>
    <property type="project" value="InterPro"/>
</dbReference>
<accession>A0A2A6BHU5</accession>
<accession>A0A8R1U5G2</accession>
<dbReference type="OrthoDB" id="10069295at2759"/>
<dbReference type="GO" id="GO:0034452">
    <property type="term" value="F:dynactin binding"/>
    <property type="evidence" value="ECO:0000318"/>
    <property type="project" value="GO_Central"/>
</dbReference>
<evidence type="ECO:0000256" key="4">
    <source>
        <dbReference type="SAM" id="MobiDB-lite"/>
    </source>
</evidence>
<organism evidence="5 6">
    <name type="scientific">Pristionchus pacificus</name>
    <name type="common">Parasitic nematode worm</name>
    <dbReference type="NCBI Taxonomy" id="54126"/>
    <lineage>
        <taxon>Eukaryota</taxon>
        <taxon>Metazoa</taxon>
        <taxon>Ecdysozoa</taxon>
        <taxon>Nematoda</taxon>
        <taxon>Chromadorea</taxon>
        <taxon>Rhabditida</taxon>
        <taxon>Rhabditina</taxon>
        <taxon>Diplogasteromorpha</taxon>
        <taxon>Diplogasteroidea</taxon>
        <taxon>Neodiplogasteridae</taxon>
        <taxon>Pristionchus</taxon>
    </lineage>
</organism>
<dbReference type="GO" id="GO:0072393">
    <property type="term" value="P:microtubule anchoring at microtubule organizing center"/>
    <property type="evidence" value="ECO:0000318"/>
    <property type="project" value="GO_Central"/>
</dbReference>
<evidence type="ECO:0000256" key="1">
    <source>
        <dbReference type="ARBA" id="ARBA00010061"/>
    </source>
</evidence>
<dbReference type="AlphaFoldDB" id="A0A2A6BHU5"/>
<protein>
    <submittedName>
        <fullName evidence="5">Bicd-1</fullName>
    </submittedName>
</protein>
<reference evidence="5" key="2">
    <citation type="submission" date="2022-06" db="UniProtKB">
        <authorList>
            <consortium name="EnsemblMetazoa"/>
        </authorList>
    </citation>
    <scope>IDENTIFICATION</scope>
    <source>
        <strain evidence="5">PS312</strain>
    </source>
</reference>
<sequence>MGEPAELASLRAEKERLEAAVEDAKEMCAKSAAFGLSLLEEKKELEEKNRKLRVELEAKEAEAELARITLEDFQTKHNARAKNERNNELNLLDENEDKEDEYRNRIATLEADLRAKEQEVDRVTSELADVMNTQTELLAAVKEQEGELKKLKASRAEIKDQREREQRNAAEFADIEEENIMHQKTIANLRGGQVEYEAMKVDINRLTEELYQLRNQLEDNERLMKIAEAQVDEAHLLAQQEREQRLQLKREYDALKNQEHLASLSGLLALGSSGEPIQVGGPPMGGGSLFDELSTSSDTRILDLETQKERLEEEVKEREKASVDIITSLINKLQLDNKGEVNYKQWRQHREIILDKLDSLAKGGDPEAEKKLHKAHADLRSMLLLAGERTAQMASAQDLMISLGDGLYQLYHHMNQTQQKPADKSILQVVQTLRQLARDNAEQSAAVSLADDDASGTETESGRSAPIALNANRIVLSKSFMKEATERLGATTIQSIVNDGDERQRISTDGTSMVKSAEGATKLLHTLRRSIEQMSASSAAAVDADDLTAQNNKLRNLLSVKREQISSLRTVLKSNKETAENALISLRDKYENEKRVYVETNDKLRKELKSFKEDAATFASHRAMFTARCEELQAKVEELQAERQANEEEKKTLNQLLRLAIQQKLNLTQRLEEVEVDRTERAAPRRIPQRPPNQNSMRGQSDMPRVRYPPRGGGGGGQMGGPPRRDNNQ</sequence>
<gene>
    <name evidence="5" type="primary">WBGene00091174</name>
</gene>
<dbReference type="GO" id="GO:0043025">
    <property type="term" value="C:neuronal cell body"/>
    <property type="evidence" value="ECO:0007669"/>
    <property type="project" value="EnsemblMetazoa"/>
</dbReference>
<evidence type="ECO:0000313" key="6">
    <source>
        <dbReference type="Proteomes" id="UP000005239"/>
    </source>
</evidence>
<evidence type="ECO:0000256" key="3">
    <source>
        <dbReference type="SAM" id="Coils"/>
    </source>
</evidence>
<dbReference type="PANTHER" id="PTHR31233:SF6">
    <property type="entry name" value="PROTEIN BICAUDAL D"/>
    <property type="match status" value="1"/>
</dbReference>
<dbReference type="GO" id="GO:0070840">
    <property type="term" value="F:dynein complex binding"/>
    <property type="evidence" value="ECO:0000318"/>
    <property type="project" value="GO_Central"/>
</dbReference>
<dbReference type="EnsemblMetazoa" id="PPA01620.1">
    <property type="protein sequence ID" value="PPA01620.1"/>
    <property type="gene ID" value="WBGene00091174"/>
</dbReference>
<dbReference type="GO" id="GO:0070507">
    <property type="term" value="P:regulation of microtubule cytoskeleton organization"/>
    <property type="evidence" value="ECO:0000318"/>
    <property type="project" value="GO_Central"/>
</dbReference>
<feature type="compositionally biased region" description="Gly residues" evidence="4">
    <location>
        <begin position="711"/>
        <end position="720"/>
    </location>
</feature>
<reference evidence="6" key="1">
    <citation type="journal article" date="2008" name="Nat. Genet.">
        <title>The Pristionchus pacificus genome provides a unique perspective on nematode lifestyle and parasitism.</title>
        <authorList>
            <person name="Dieterich C."/>
            <person name="Clifton S.W."/>
            <person name="Schuster L.N."/>
            <person name="Chinwalla A."/>
            <person name="Delehaunty K."/>
            <person name="Dinkelacker I."/>
            <person name="Fulton L."/>
            <person name="Fulton R."/>
            <person name="Godfrey J."/>
            <person name="Minx P."/>
            <person name="Mitreva M."/>
            <person name="Roeseler W."/>
            <person name="Tian H."/>
            <person name="Witte H."/>
            <person name="Yang S.P."/>
            <person name="Wilson R.K."/>
            <person name="Sommer R.J."/>
        </authorList>
    </citation>
    <scope>NUCLEOTIDE SEQUENCE [LARGE SCALE GENOMIC DNA]</scope>
    <source>
        <strain evidence="6">PS312</strain>
    </source>
</reference>
<dbReference type="InterPro" id="IPR018477">
    <property type="entry name" value="BICD"/>
</dbReference>